<evidence type="ECO:0000313" key="8">
    <source>
        <dbReference type="Proteomes" id="UP001209878"/>
    </source>
</evidence>
<dbReference type="Gene3D" id="3.40.50.1820">
    <property type="entry name" value="alpha/beta hydrolase"/>
    <property type="match status" value="1"/>
</dbReference>
<keyword evidence="8" id="KW-1185">Reference proteome</keyword>
<evidence type="ECO:0000313" key="7">
    <source>
        <dbReference type="EMBL" id="KAK2161141.1"/>
    </source>
</evidence>
<dbReference type="GO" id="GO:0016298">
    <property type="term" value="F:lipase activity"/>
    <property type="evidence" value="ECO:0007669"/>
    <property type="project" value="InterPro"/>
</dbReference>
<comment type="caution">
    <text evidence="7">The sequence shown here is derived from an EMBL/GenBank/DDBJ whole genome shotgun (WGS) entry which is preliminary data.</text>
</comment>
<proteinExistence type="inferred from homology"/>
<dbReference type="GO" id="GO:0016042">
    <property type="term" value="P:lipid catabolic process"/>
    <property type="evidence" value="ECO:0007669"/>
    <property type="project" value="TreeGrafter"/>
</dbReference>
<keyword evidence="3" id="KW-0964">Secreted</keyword>
<dbReference type="AlphaFoldDB" id="A0AAD9NAL0"/>
<evidence type="ECO:0000259" key="6">
    <source>
        <dbReference type="Pfam" id="PF00151"/>
    </source>
</evidence>
<dbReference type="GO" id="GO:0005615">
    <property type="term" value="C:extracellular space"/>
    <property type="evidence" value="ECO:0007669"/>
    <property type="project" value="TreeGrafter"/>
</dbReference>
<dbReference type="Pfam" id="PF00151">
    <property type="entry name" value="Lipase"/>
    <property type="match status" value="1"/>
</dbReference>
<comment type="subcellular location">
    <subcellularLocation>
        <location evidence="1">Secreted</location>
    </subcellularLocation>
</comment>
<reference evidence="7" key="1">
    <citation type="journal article" date="2023" name="Mol. Biol. Evol.">
        <title>Third-Generation Sequencing Reveals the Adaptive Role of the Epigenome in Three Deep-Sea Polychaetes.</title>
        <authorList>
            <person name="Perez M."/>
            <person name="Aroh O."/>
            <person name="Sun Y."/>
            <person name="Lan Y."/>
            <person name="Juniper S.K."/>
            <person name="Young C.R."/>
            <person name="Angers B."/>
            <person name="Qian P.Y."/>
        </authorList>
    </citation>
    <scope>NUCLEOTIDE SEQUENCE</scope>
    <source>
        <strain evidence="7">R07B-5</strain>
    </source>
</reference>
<name>A0AAD9NAL0_RIDPI</name>
<evidence type="ECO:0000256" key="2">
    <source>
        <dbReference type="ARBA" id="ARBA00010701"/>
    </source>
</evidence>
<dbReference type="InterPro" id="IPR013818">
    <property type="entry name" value="Lipase"/>
</dbReference>
<dbReference type="InterPro" id="IPR000734">
    <property type="entry name" value="TAG_lipase"/>
</dbReference>
<dbReference type="PANTHER" id="PTHR11610">
    <property type="entry name" value="LIPASE"/>
    <property type="match status" value="1"/>
</dbReference>
<sequence>MLKIVLLLLLVAACHACRRRTRSVSCGSLGSFPKSGPYRRWRLPKCPGELDFHMYLYTRSNRNDARVITNINIPSVFRRGEKTIFLIHGYKKGNGWFGGMKDAFLAKGDFNVITVYWDSNGRYFRAAPNTRTVGAAVAEMARYLVTQNRISRGKLWCVGHSLGAHACGLAGKKYKFARITGLDPAGPKYSGNEDAGLVARSADFVDVIHTGANFLGIMSPVGHVDFYPNGGKHQPGCHGSMYFKCNVSIL</sequence>
<feature type="chain" id="PRO_5042286721" description="Lipase domain-containing protein" evidence="5">
    <location>
        <begin position="17"/>
        <end position="250"/>
    </location>
</feature>
<accession>A0AAD9NAL0</accession>
<feature type="domain" description="Lipase" evidence="6">
    <location>
        <begin position="43"/>
        <end position="241"/>
    </location>
</feature>
<feature type="signal peptide" evidence="5">
    <location>
        <begin position="1"/>
        <end position="16"/>
    </location>
</feature>
<dbReference type="SUPFAM" id="SSF53474">
    <property type="entry name" value="alpha/beta-Hydrolases"/>
    <property type="match status" value="1"/>
</dbReference>
<evidence type="ECO:0000256" key="5">
    <source>
        <dbReference type="SAM" id="SignalP"/>
    </source>
</evidence>
<dbReference type="InterPro" id="IPR029058">
    <property type="entry name" value="AB_hydrolase_fold"/>
</dbReference>
<comment type="similarity">
    <text evidence="2 4">Belongs to the AB hydrolase superfamily. Lipase family.</text>
</comment>
<evidence type="ECO:0000256" key="1">
    <source>
        <dbReference type="ARBA" id="ARBA00004613"/>
    </source>
</evidence>
<gene>
    <name evidence="7" type="ORF">NP493_1601g00015</name>
</gene>
<organism evidence="7 8">
    <name type="scientific">Ridgeia piscesae</name>
    <name type="common">Tubeworm</name>
    <dbReference type="NCBI Taxonomy" id="27915"/>
    <lineage>
        <taxon>Eukaryota</taxon>
        <taxon>Metazoa</taxon>
        <taxon>Spiralia</taxon>
        <taxon>Lophotrochozoa</taxon>
        <taxon>Annelida</taxon>
        <taxon>Polychaeta</taxon>
        <taxon>Sedentaria</taxon>
        <taxon>Canalipalpata</taxon>
        <taxon>Sabellida</taxon>
        <taxon>Siboglinidae</taxon>
        <taxon>Ridgeia</taxon>
    </lineage>
</organism>
<keyword evidence="5" id="KW-0732">Signal</keyword>
<evidence type="ECO:0000256" key="4">
    <source>
        <dbReference type="RuleBase" id="RU004262"/>
    </source>
</evidence>
<dbReference type="PANTHER" id="PTHR11610:SF178">
    <property type="entry name" value="LIPASE MEMBER H-A-LIKE PROTEIN"/>
    <property type="match status" value="1"/>
</dbReference>
<dbReference type="Proteomes" id="UP001209878">
    <property type="component" value="Unassembled WGS sequence"/>
</dbReference>
<evidence type="ECO:0000256" key="3">
    <source>
        <dbReference type="ARBA" id="ARBA00022525"/>
    </source>
</evidence>
<protein>
    <recommendedName>
        <fullName evidence="6">Lipase domain-containing protein</fullName>
    </recommendedName>
</protein>
<dbReference type="EMBL" id="JAODUO010001600">
    <property type="protein sequence ID" value="KAK2161141.1"/>
    <property type="molecule type" value="Genomic_DNA"/>
</dbReference>
<dbReference type="PRINTS" id="PR00821">
    <property type="entry name" value="TAGLIPASE"/>
</dbReference>